<feature type="domain" description="Polysaccharide export protein N-terminal" evidence="16">
    <location>
        <begin position="86"/>
        <end position="164"/>
    </location>
</feature>
<feature type="domain" description="SLBB" evidence="17">
    <location>
        <begin position="256"/>
        <end position="347"/>
    </location>
</feature>
<keyword evidence="10" id="KW-0626">Porin</keyword>
<proteinExistence type="inferred from homology"/>
<dbReference type="InterPro" id="IPR054765">
    <property type="entry name" value="SLBB_dom"/>
</dbReference>
<evidence type="ECO:0000256" key="11">
    <source>
        <dbReference type="ARBA" id="ARBA00023136"/>
    </source>
</evidence>
<accession>A0A0P1EPA6</accession>
<keyword evidence="11" id="KW-0472">Membrane</keyword>
<dbReference type="PANTHER" id="PTHR33619:SF3">
    <property type="entry name" value="POLYSACCHARIDE EXPORT PROTEIN GFCE-RELATED"/>
    <property type="match status" value="1"/>
</dbReference>
<keyword evidence="19" id="KW-1185">Reference proteome</keyword>
<evidence type="ECO:0000256" key="5">
    <source>
        <dbReference type="ARBA" id="ARBA00022597"/>
    </source>
</evidence>
<keyword evidence="13" id="KW-0998">Cell outer membrane</keyword>
<dbReference type="PROSITE" id="PS51257">
    <property type="entry name" value="PROKAR_LIPOPROTEIN"/>
    <property type="match status" value="1"/>
</dbReference>
<evidence type="ECO:0000259" key="17">
    <source>
        <dbReference type="Pfam" id="PF22461"/>
    </source>
</evidence>
<dbReference type="Gene3D" id="3.30.1950.10">
    <property type="entry name" value="wza like domain"/>
    <property type="match status" value="1"/>
</dbReference>
<keyword evidence="9" id="KW-0406">Ion transport</keyword>
<feature type="signal peptide" evidence="15">
    <location>
        <begin position="1"/>
        <end position="23"/>
    </location>
</feature>
<organism evidence="18 19">
    <name type="scientific">Shimia marina</name>
    <dbReference type="NCBI Taxonomy" id="321267"/>
    <lineage>
        <taxon>Bacteria</taxon>
        <taxon>Pseudomonadati</taxon>
        <taxon>Pseudomonadota</taxon>
        <taxon>Alphaproteobacteria</taxon>
        <taxon>Rhodobacterales</taxon>
        <taxon>Roseobacteraceae</taxon>
    </lineage>
</organism>
<dbReference type="AlphaFoldDB" id="A0A0P1EPA6"/>
<protein>
    <submittedName>
        <fullName evidence="18">Polysaccharide export protein Wza</fullName>
    </submittedName>
</protein>
<reference evidence="18 19" key="1">
    <citation type="submission" date="2015-09" db="EMBL/GenBank/DDBJ databases">
        <authorList>
            <consortium name="Swine Surveillance"/>
        </authorList>
    </citation>
    <scope>NUCLEOTIDE SEQUENCE [LARGE SCALE GENOMIC DNA]</scope>
    <source>
        <strain evidence="18 19">CECT 7688</strain>
    </source>
</reference>
<dbReference type="GO" id="GO:0006811">
    <property type="term" value="P:monoatomic ion transport"/>
    <property type="evidence" value="ECO:0007669"/>
    <property type="project" value="UniProtKB-KW"/>
</dbReference>
<dbReference type="Proteomes" id="UP000054823">
    <property type="component" value="Unassembled WGS sequence"/>
</dbReference>
<evidence type="ECO:0000313" key="18">
    <source>
        <dbReference type="EMBL" id="CUH52138.1"/>
    </source>
</evidence>
<keyword evidence="7 15" id="KW-0732">Signal</keyword>
<gene>
    <name evidence="18" type="ORF">SHM7688_01578</name>
</gene>
<evidence type="ECO:0000256" key="12">
    <source>
        <dbReference type="ARBA" id="ARBA00023139"/>
    </source>
</evidence>
<evidence type="ECO:0000256" key="14">
    <source>
        <dbReference type="ARBA" id="ARBA00023288"/>
    </source>
</evidence>
<keyword evidence="5" id="KW-0762">Sugar transport</keyword>
<evidence type="ECO:0000256" key="7">
    <source>
        <dbReference type="ARBA" id="ARBA00022729"/>
    </source>
</evidence>
<evidence type="ECO:0000256" key="4">
    <source>
        <dbReference type="ARBA" id="ARBA00022452"/>
    </source>
</evidence>
<evidence type="ECO:0000256" key="1">
    <source>
        <dbReference type="ARBA" id="ARBA00004571"/>
    </source>
</evidence>
<dbReference type="GO" id="GO:0015159">
    <property type="term" value="F:polysaccharide transmembrane transporter activity"/>
    <property type="evidence" value="ECO:0007669"/>
    <property type="project" value="InterPro"/>
</dbReference>
<evidence type="ECO:0000256" key="13">
    <source>
        <dbReference type="ARBA" id="ARBA00023237"/>
    </source>
</evidence>
<evidence type="ECO:0000256" key="2">
    <source>
        <dbReference type="ARBA" id="ARBA00009450"/>
    </source>
</evidence>
<evidence type="ECO:0000259" key="16">
    <source>
        <dbReference type="Pfam" id="PF02563"/>
    </source>
</evidence>
<evidence type="ECO:0000256" key="15">
    <source>
        <dbReference type="SAM" id="SignalP"/>
    </source>
</evidence>
<evidence type="ECO:0000256" key="9">
    <source>
        <dbReference type="ARBA" id="ARBA00023065"/>
    </source>
</evidence>
<keyword evidence="8" id="KW-0625">Polysaccharide transport</keyword>
<dbReference type="Gene3D" id="3.10.560.10">
    <property type="entry name" value="Outer membrane lipoprotein wza domain like"/>
    <property type="match status" value="2"/>
</dbReference>
<feature type="domain" description="SLBB" evidence="17">
    <location>
        <begin position="170"/>
        <end position="243"/>
    </location>
</feature>
<comment type="similarity">
    <text evidence="2">Belongs to the BexD/CtrA/VexA family.</text>
</comment>
<sequence>MGTERWSYAAACLLLGTTLTACSTLPSEGPHNRAFDTETGFVENTVSPISLVNIDQNVVAKLGTAPASSVYSRLNVTSTKPSVLARVGDAIAIRIWEAHPDGLFSASGEDSNTIAATVSRDGDIFVPYAGDIGVTGLSEKQIRARILDELSGKASDPQIQVNIKSSPANSVSITGGVSRPGQYPLQSGELELLDAISVAGGTHTPKHETRISLLRNGKTYELMLSDVFADPRNNVPIRPGDVLELSHLPRTYTTFGAVRTSGQVEFPAETVTLEQALARAGGLNGITANNKSVFLFRFESSNRLASAGQKHTQSKTTPAIYRIDMSSPSAFFWARGFEIQDNDVLYVATAPAAELSKFLSMIVNPLLGNAASVNVIASE</sequence>
<keyword evidence="12" id="KW-0564">Palmitate</keyword>
<dbReference type="GO" id="GO:0015288">
    <property type="term" value="F:porin activity"/>
    <property type="evidence" value="ECO:0007669"/>
    <property type="project" value="UniProtKB-KW"/>
</dbReference>
<evidence type="ECO:0000256" key="6">
    <source>
        <dbReference type="ARBA" id="ARBA00022692"/>
    </source>
</evidence>
<evidence type="ECO:0000313" key="19">
    <source>
        <dbReference type="Proteomes" id="UP000054823"/>
    </source>
</evidence>
<feature type="chain" id="PRO_5006061750" evidence="15">
    <location>
        <begin position="24"/>
        <end position="379"/>
    </location>
</feature>
<keyword evidence="14" id="KW-0449">Lipoprotein</keyword>
<name>A0A0P1EPA6_9RHOB</name>
<dbReference type="Pfam" id="PF22461">
    <property type="entry name" value="SLBB_2"/>
    <property type="match status" value="2"/>
</dbReference>
<dbReference type="InterPro" id="IPR049712">
    <property type="entry name" value="Poly_export"/>
</dbReference>
<dbReference type="GO" id="GO:0009279">
    <property type="term" value="C:cell outer membrane"/>
    <property type="evidence" value="ECO:0007669"/>
    <property type="project" value="UniProtKB-SubCell"/>
</dbReference>
<dbReference type="GO" id="GO:0046930">
    <property type="term" value="C:pore complex"/>
    <property type="evidence" value="ECO:0007669"/>
    <property type="project" value="UniProtKB-KW"/>
</dbReference>
<dbReference type="PANTHER" id="PTHR33619">
    <property type="entry name" value="POLYSACCHARIDE EXPORT PROTEIN GFCE-RELATED"/>
    <property type="match status" value="1"/>
</dbReference>
<dbReference type="STRING" id="321267.SHM7688_01578"/>
<evidence type="ECO:0000256" key="3">
    <source>
        <dbReference type="ARBA" id="ARBA00022448"/>
    </source>
</evidence>
<dbReference type="Pfam" id="PF02563">
    <property type="entry name" value="Poly_export"/>
    <property type="match status" value="1"/>
</dbReference>
<dbReference type="EMBL" id="CYPW01000013">
    <property type="protein sequence ID" value="CUH52138.1"/>
    <property type="molecule type" value="Genomic_DNA"/>
</dbReference>
<comment type="subcellular location">
    <subcellularLocation>
        <location evidence="1">Cell outer membrane</location>
        <topology evidence="1">Multi-pass membrane protein</topology>
    </subcellularLocation>
</comment>
<evidence type="ECO:0000256" key="8">
    <source>
        <dbReference type="ARBA" id="ARBA00023047"/>
    </source>
</evidence>
<keyword evidence="4" id="KW-1134">Transmembrane beta strand</keyword>
<keyword evidence="3" id="KW-0813">Transport</keyword>
<dbReference type="InterPro" id="IPR003715">
    <property type="entry name" value="Poly_export_N"/>
</dbReference>
<evidence type="ECO:0000256" key="10">
    <source>
        <dbReference type="ARBA" id="ARBA00023114"/>
    </source>
</evidence>
<keyword evidence="6" id="KW-0812">Transmembrane</keyword>